<name>A0A8S5UJT6_9CAUD</name>
<evidence type="ECO:0000313" key="1">
    <source>
        <dbReference type="EMBL" id="DAF94749.1"/>
    </source>
</evidence>
<organism evidence="1">
    <name type="scientific">Podoviridae sp. ct9A73</name>
    <dbReference type="NCBI Taxonomy" id="2825225"/>
    <lineage>
        <taxon>Viruses</taxon>
        <taxon>Duplodnaviria</taxon>
        <taxon>Heunggongvirae</taxon>
        <taxon>Uroviricota</taxon>
        <taxon>Caudoviricetes</taxon>
    </lineage>
</organism>
<protein>
    <submittedName>
        <fullName evidence="1">Trypsin inhibitors 1,2 and 3</fullName>
    </submittedName>
</protein>
<proteinExistence type="predicted"/>
<dbReference type="EMBL" id="BK016096">
    <property type="protein sequence ID" value="DAF94749.1"/>
    <property type="molecule type" value="Genomic_DNA"/>
</dbReference>
<accession>A0A8S5UJT6</accession>
<sequence length="30" mass="3161">MCCLGSCVPCITPPSPRWGLTLSTHVVNST</sequence>
<reference evidence="1" key="1">
    <citation type="journal article" date="2021" name="Proc. Natl. Acad. Sci. U.S.A.">
        <title>A Catalog of Tens of Thousands of Viruses from Human Metagenomes Reveals Hidden Associations with Chronic Diseases.</title>
        <authorList>
            <person name="Tisza M.J."/>
            <person name="Buck C.B."/>
        </authorList>
    </citation>
    <scope>NUCLEOTIDE SEQUENCE</scope>
    <source>
        <strain evidence="1">Ct9A73</strain>
    </source>
</reference>